<dbReference type="GO" id="GO:0000155">
    <property type="term" value="F:phosphorelay sensor kinase activity"/>
    <property type="evidence" value="ECO:0007669"/>
    <property type="project" value="InterPro"/>
</dbReference>
<feature type="repeat" description="TPR" evidence="1">
    <location>
        <begin position="160"/>
        <end position="193"/>
    </location>
</feature>
<accession>A0A0N8KF27</accession>
<dbReference type="AlphaFoldDB" id="A0A0N8KF27"/>
<dbReference type="PROSITE" id="PS50005">
    <property type="entry name" value="TPR"/>
    <property type="match status" value="2"/>
</dbReference>
<evidence type="ECO:0000313" key="5">
    <source>
        <dbReference type="EMBL" id="KPQ12970.1"/>
    </source>
</evidence>
<feature type="chain" id="PRO_5006027871" evidence="3">
    <location>
        <begin position="19"/>
        <end position="687"/>
    </location>
</feature>
<comment type="caution">
    <text evidence="5">The sequence shown here is derived from an EMBL/GenBank/DDBJ whole genome shotgun (WGS) entry which is preliminary data.</text>
</comment>
<keyword evidence="2" id="KW-0472">Membrane</keyword>
<dbReference type="Pfam" id="PF06580">
    <property type="entry name" value="His_kinase"/>
    <property type="match status" value="1"/>
</dbReference>
<dbReference type="Gene3D" id="3.30.565.10">
    <property type="entry name" value="Histidine kinase-like ATPase, C-terminal domain"/>
    <property type="match status" value="1"/>
</dbReference>
<dbReference type="GO" id="GO:0016020">
    <property type="term" value="C:membrane"/>
    <property type="evidence" value="ECO:0007669"/>
    <property type="project" value="InterPro"/>
</dbReference>
<dbReference type="SUPFAM" id="SSF48452">
    <property type="entry name" value="TPR-like"/>
    <property type="match status" value="2"/>
</dbReference>
<keyword evidence="1" id="KW-0802">TPR repeat</keyword>
<dbReference type="PANTHER" id="PTHR34220:SF7">
    <property type="entry name" value="SENSOR HISTIDINE KINASE YPDA"/>
    <property type="match status" value="1"/>
</dbReference>
<dbReference type="EMBL" id="LJXT01000110">
    <property type="protein sequence ID" value="KPQ12970.1"/>
    <property type="molecule type" value="Genomic_DNA"/>
</dbReference>
<dbReference type="PATRIC" id="fig|1305737.6.peg.375"/>
<keyword evidence="2" id="KW-1133">Transmembrane helix</keyword>
<dbReference type="Proteomes" id="UP000050421">
    <property type="component" value="Unassembled WGS sequence"/>
</dbReference>
<reference evidence="5 6" key="1">
    <citation type="submission" date="2015-09" db="EMBL/GenBank/DDBJ databases">
        <title>Identification and resolution of microdiversity through metagenomic sequencing of parallel consortia.</title>
        <authorList>
            <person name="Nelson W.C."/>
            <person name="Romine M.F."/>
            <person name="Lindemann S.R."/>
        </authorList>
    </citation>
    <scope>NUCLEOTIDE SEQUENCE [LARGE SCALE GENOMIC DNA]</scope>
    <source>
        <strain evidence="5">HL-49</strain>
    </source>
</reference>
<keyword evidence="5" id="KW-0808">Transferase</keyword>
<dbReference type="PANTHER" id="PTHR34220">
    <property type="entry name" value="SENSOR HISTIDINE KINASE YPDA"/>
    <property type="match status" value="1"/>
</dbReference>
<dbReference type="Pfam" id="PF13424">
    <property type="entry name" value="TPR_12"/>
    <property type="match status" value="2"/>
</dbReference>
<sequence length="687" mass="77881">MKKLFLFLIFGMSAINLAAQSQIDSLQTILRQDGLSDSVRAFLWSELSFEYAGVNPNQGIAYADSALGLAKKSGILSLQTSAHNSKGVNYWYLGQDSLAAIEYELVYQSHLKSGDLRGQAISSNNLALLSYNRGDYRSAIENHEKANQIFEELGLRKNLVNGLTNSGVVFLALADYPKALKYFLEAMDQTENGDHWERGNISNNLGLVYKNLGEYEQADSVYQEAVVEYDLDGNLQAMANSLGNLAAVKQIQGDLDLAEKLVLQALEINRQIGNQRRIASDFSTLSSIYSESDQSAKSSKYLDSAILLYRAAGETLNLSKVLLQKASFEKLYGRLYEAEELELEGLRLAKESTSLEAQKNAWLGLADTYRSKGEFNKALDAFQQAQLYKDSIFNDENKKEMLSIQLNHEYDQKAQLMQSEFEKERLLLDLQSRESQLRARLYLMGLLVVMLLAIGWFFFNKHRASIRRKQLQDQYQAEIIELELKALKAQMNPHFIFNALSSISSFLLKNEPEQADRYLTKFARMIRKILDFSEMRMISMEEEIRFLTDYIQIEALRLGKKIALQIENPDGLDLASITVPPLLLQPLIENSIWHGIAQEEGDGWIKLQFMQSDQGVQLSIRDNGKAQNLPLQFAENHHSMGMKLVEKRLLNSQTSPASAEPIFDFARDTEGFWVRLQLNSPRKLANT</sequence>
<dbReference type="OrthoDB" id="6190788at2"/>
<dbReference type="Pfam" id="PF13176">
    <property type="entry name" value="TPR_7"/>
    <property type="match status" value="1"/>
</dbReference>
<organism evidence="5 6">
    <name type="scientific">Algoriphagus marincola HL-49</name>
    <dbReference type="NCBI Taxonomy" id="1305737"/>
    <lineage>
        <taxon>Bacteria</taxon>
        <taxon>Pseudomonadati</taxon>
        <taxon>Bacteroidota</taxon>
        <taxon>Cytophagia</taxon>
        <taxon>Cytophagales</taxon>
        <taxon>Cyclobacteriaceae</taxon>
        <taxon>Algoriphagus</taxon>
    </lineage>
</organism>
<evidence type="ECO:0000256" key="3">
    <source>
        <dbReference type="SAM" id="SignalP"/>
    </source>
</evidence>
<dbReference type="InterPro" id="IPR010559">
    <property type="entry name" value="Sig_transdc_His_kin_internal"/>
</dbReference>
<dbReference type="eggNOG" id="COG2972">
    <property type="taxonomic scope" value="Bacteria"/>
</dbReference>
<protein>
    <submittedName>
        <fullName evidence="5">Two component signal transduction system histidine kinase</fullName>
    </submittedName>
</protein>
<feature type="domain" description="Signal transduction histidine kinase internal region" evidence="4">
    <location>
        <begin position="483"/>
        <end position="561"/>
    </location>
</feature>
<dbReference type="InterPro" id="IPR019734">
    <property type="entry name" value="TPR_rpt"/>
</dbReference>
<keyword evidence="5" id="KW-0418">Kinase</keyword>
<evidence type="ECO:0000256" key="1">
    <source>
        <dbReference type="PROSITE-ProRule" id="PRU00339"/>
    </source>
</evidence>
<proteinExistence type="predicted"/>
<dbReference type="STRING" id="1305737.GCA_000526355_01651"/>
<gene>
    <name evidence="5" type="ORF">HLUCCX10_14475</name>
</gene>
<keyword evidence="2" id="KW-0812">Transmembrane</keyword>
<name>A0A0N8KF27_9BACT</name>
<evidence type="ECO:0000256" key="2">
    <source>
        <dbReference type="SAM" id="Phobius"/>
    </source>
</evidence>
<dbReference type="InterPro" id="IPR036890">
    <property type="entry name" value="HATPase_C_sf"/>
</dbReference>
<feature type="repeat" description="TPR" evidence="1">
    <location>
        <begin position="359"/>
        <end position="392"/>
    </location>
</feature>
<feature type="transmembrane region" description="Helical" evidence="2">
    <location>
        <begin position="441"/>
        <end position="459"/>
    </location>
</feature>
<dbReference type="eggNOG" id="COG0457">
    <property type="taxonomic scope" value="Bacteria"/>
</dbReference>
<dbReference type="InterPro" id="IPR011990">
    <property type="entry name" value="TPR-like_helical_dom_sf"/>
</dbReference>
<dbReference type="SMART" id="SM00028">
    <property type="entry name" value="TPR"/>
    <property type="match status" value="5"/>
</dbReference>
<evidence type="ECO:0000313" key="6">
    <source>
        <dbReference type="Proteomes" id="UP000050421"/>
    </source>
</evidence>
<dbReference type="SUPFAM" id="SSF55874">
    <property type="entry name" value="ATPase domain of HSP90 chaperone/DNA topoisomerase II/histidine kinase"/>
    <property type="match status" value="1"/>
</dbReference>
<keyword evidence="3" id="KW-0732">Signal</keyword>
<dbReference type="Gene3D" id="1.25.40.10">
    <property type="entry name" value="Tetratricopeptide repeat domain"/>
    <property type="match status" value="2"/>
</dbReference>
<dbReference type="InterPro" id="IPR050640">
    <property type="entry name" value="Bact_2-comp_sensor_kinase"/>
</dbReference>
<feature type="signal peptide" evidence="3">
    <location>
        <begin position="1"/>
        <end position="18"/>
    </location>
</feature>
<evidence type="ECO:0000259" key="4">
    <source>
        <dbReference type="Pfam" id="PF06580"/>
    </source>
</evidence>